<dbReference type="PANTHER" id="PTHR30489:SF0">
    <property type="entry name" value="LIPOPROTEIN-RELEASING SYSTEM TRANSMEMBRANE PROTEIN LOLE"/>
    <property type="match status" value="1"/>
</dbReference>
<keyword evidence="5 7" id="KW-1133">Transmembrane helix</keyword>
<dbReference type="PANTHER" id="PTHR30489">
    <property type="entry name" value="LIPOPROTEIN-RELEASING SYSTEM TRANSMEMBRANE PROTEIN LOLE"/>
    <property type="match status" value="1"/>
</dbReference>
<gene>
    <name evidence="9" type="ORF">CP99DC5_0985</name>
</gene>
<protein>
    <submittedName>
        <fullName evidence="9">FtsX-like permease family protein</fullName>
    </submittedName>
</protein>
<evidence type="ECO:0000256" key="4">
    <source>
        <dbReference type="ARBA" id="ARBA00022692"/>
    </source>
</evidence>
<proteinExistence type="inferred from homology"/>
<feature type="transmembrane region" description="Helical" evidence="7">
    <location>
        <begin position="407"/>
        <end position="430"/>
    </location>
</feature>
<evidence type="ECO:0000256" key="7">
    <source>
        <dbReference type="SAM" id="Phobius"/>
    </source>
</evidence>
<evidence type="ECO:0000256" key="1">
    <source>
        <dbReference type="ARBA" id="ARBA00004651"/>
    </source>
</evidence>
<evidence type="ECO:0000313" key="9">
    <source>
        <dbReference type="EMBL" id="EPJ27478.1"/>
    </source>
</evidence>
<reference evidence="9 10" key="1">
    <citation type="submission" date="2013-04" db="EMBL/GenBank/DDBJ databases">
        <title>Genome sequence of Chlamydia psittaci 99DC5.</title>
        <authorList>
            <person name="Huot-Creasy H."/>
            <person name="McCracken C.L."/>
            <person name="Humphries M."/>
            <person name="Sachse K."/>
            <person name="Laroucau K."/>
            <person name="Bavoil P."/>
            <person name="Myers G.S."/>
        </authorList>
    </citation>
    <scope>NUCLEOTIDE SEQUENCE [LARGE SCALE GENOMIC DNA]</scope>
    <source>
        <strain evidence="9 10">99DC5</strain>
    </source>
</reference>
<name>A0ABP2X2V0_CHLPS</name>
<keyword evidence="4 7" id="KW-0812">Transmembrane</keyword>
<feature type="transmembrane region" description="Helical" evidence="7">
    <location>
        <begin position="21"/>
        <end position="49"/>
    </location>
</feature>
<keyword evidence="6 7" id="KW-0472">Membrane</keyword>
<dbReference type="Proteomes" id="UP000014627">
    <property type="component" value="Unassembled WGS sequence"/>
</dbReference>
<evidence type="ECO:0000256" key="2">
    <source>
        <dbReference type="ARBA" id="ARBA00005236"/>
    </source>
</evidence>
<evidence type="ECO:0000256" key="3">
    <source>
        <dbReference type="ARBA" id="ARBA00022475"/>
    </source>
</evidence>
<comment type="similarity">
    <text evidence="2">Belongs to the ABC-4 integral membrane protein family. LolC/E subfamily.</text>
</comment>
<comment type="subcellular location">
    <subcellularLocation>
        <location evidence="1">Cell membrane</location>
        <topology evidence="1">Multi-pass membrane protein</topology>
    </subcellularLocation>
</comment>
<feature type="transmembrane region" description="Helical" evidence="7">
    <location>
        <begin position="360"/>
        <end position="386"/>
    </location>
</feature>
<keyword evidence="10" id="KW-1185">Reference proteome</keyword>
<dbReference type="RefSeq" id="WP_006343204.1">
    <property type="nucleotide sequence ID" value="NZ_KE356190.1"/>
</dbReference>
<dbReference type="InterPro" id="IPR051447">
    <property type="entry name" value="Lipoprotein-release_system"/>
</dbReference>
<feature type="domain" description="ABC3 transporter permease C-terminal" evidence="8">
    <location>
        <begin position="364"/>
        <end position="495"/>
    </location>
</feature>
<evidence type="ECO:0000256" key="5">
    <source>
        <dbReference type="ARBA" id="ARBA00022989"/>
    </source>
</evidence>
<keyword evidence="3" id="KW-1003">Cell membrane</keyword>
<dbReference type="Pfam" id="PF02687">
    <property type="entry name" value="FtsX"/>
    <property type="match status" value="1"/>
</dbReference>
<comment type="caution">
    <text evidence="9">The sequence shown here is derived from an EMBL/GenBank/DDBJ whole genome shotgun (WGS) entry which is preliminary data.</text>
</comment>
<evidence type="ECO:0000313" key="10">
    <source>
        <dbReference type="Proteomes" id="UP000014627"/>
    </source>
</evidence>
<evidence type="ECO:0000259" key="8">
    <source>
        <dbReference type="Pfam" id="PF02687"/>
    </source>
</evidence>
<sequence length="503" mass="56397">MKLELLIAFKYLIPRRKRLSSAIVSIFSIGIISLVTWLSIVFISVIYGLEQRWIHDLSQLHSPVKIVPSSVYYDSYYYQIDRHADLSLYTTKTIGEKLASSLIDPYDPNLDYSLPENFPLPDQTSDGKLKDPVKIAFEVLNPYLGQNHAQLLEFEEGIGYVQMERMVDPNKTESRTFSQFIAYPSDEVYQNRVLPYEQTDYSSEILNPFNSSSEGWEQDFIHLQNTYRGASIILPVNYRDMGYRVGDKGGISIFSPETQKEIKHPVYVIGFYNPGLSPMGSKIVFIDMDLASQIRSESTGIGMHNGLHVFFPNTKLITPIKQQIEAILSQAGIQEYWEVSSLYDYQYFKPILDQLRSDQVLFLLISIIILIVACSNVVTMSILLVNNKKKEIGILKAMGTSSRSLKAIFGFCGAFSGGIGVVFGTALAVLTMKNLSIITQGLSYLQGREAFNSTFFGQGLPQEIHVPTIFILGLGTLVLAAISGLLPARKVAKMHVSDILKAE</sequence>
<feature type="transmembrane region" description="Helical" evidence="7">
    <location>
        <begin position="464"/>
        <end position="486"/>
    </location>
</feature>
<dbReference type="EMBL" id="ATLC01000054">
    <property type="protein sequence ID" value="EPJ27478.1"/>
    <property type="molecule type" value="Genomic_DNA"/>
</dbReference>
<organism evidence="9 10">
    <name type="scientific">Chlamydia psittaci 99DC5</name>
    <dbReference type="NCBI Taxonomy" id="1112251"/>
    <lineage>
        <taxon>Bacteria</taxon>
        <taxon>Pseudomonadati</taxon>
        <taxon>Chlamydiota</taxon>
        <taxon>Chlamydiia</taxon>
        <taxon>Chlamydiales</taxon>
        <taxon>Chlamydiaceae</taxon>
        <taxon>Chlamydia/Chlamydophila group</taxon>
        <taxon>Chlamydia</taxon>
    </lineage>
</organism>
<dbReference type="GeneID" id="12242989"/>
<evidence type="ECO:0000256" key="6">
    <source>
        <dbReference type="ARBA" id="ARBA00023136"/>
    </source>
</evidence>
<dbReference type="InterPro" id="IPR003838">
    <property type="entry name" value="ABC3_permease_C"/>
</dbReference>
<accession>A0ABP2X2V0</accession>